<comment type="caution">
    <text evidence="3">The sequence shown here is derived from an EMBL/GenBank/DDBJ whole genome shotgun (WGS) entry which is preliminary data.</text>
</comment>
<organism evidence="3 4">
    <name type="scientific">Daldinia eschscholtzii</name>
    <dbReference type="NCBI Taxonomy" id="292717"/>
    <lineage>
        <taxon>Eukaryota</taxon>
        <taxon>Fungi</taxon>
        <taxon>Dikarya</taxon>
        <taxon>Ascomycota</taxon>
        <taxon>Pezizomycotina</taxon>
        <taxon>Sordariomycetes</taxon>
        <taxon>Xylariomycetidae</taxon>
        <taxon>Xylariales</taxon>
        <taxon>Hypoxylaceae</taxon>
        <taxon>Daldinia</taxon>
    </lineage>
</organism>
<evidence type="ECO:0000313" key="3">
    <source>
        <dbReference type="EMBL" id="KAK6948515.1"/>
    </source>
</evidence>
<keyword evidence="2" id="KW-0472">Membrane</keyword>
<feature type="transmembrane region" description="Helical" evidence="2">
    <location>
        <begin position="35"/>
        <end position="57"/>
    </location>
</feature>
<evidence type="ECO:0000313" key="4">
    <source>
        <dbReference type="Proteomes" id="UP001369815"/>
    </source>
</evidence>
<reference evidence="3 4" key="1">
    <citation type="journal article" date="2024" name="Front Chem Biol">
        <title>Unveiling the potential of Daldinia eschscholtzii MFLUCC 19-0629 through bioactivity and bioinformatics studies for enhanced sustainable agriculture production.</title>
        <authorList>
            <person name="Brooks S."/>
            <person name="Weaver J.A."/>
            <person name="Klomchit A."/>
            <person name="Alharthi S.A."/>
            <person name="Onlamun T."/>
            <person name="Nurani R."/>
            <person name="Vong T.K."/>
            <person name="Alberti F."/>
            <person name="Greco C."/>
        </authorList>
    </citation>
    <scope>NUCLEOTIDE SEQUENCE [LARGE SCALE GENOMIC DNA]</scope>
    <source>
        <strain evidence="3">MFLUCC 19-0629</strain>
    </source>
</reference>
<evidence type="ECO:0000256" key="1">
    <source>
        <dbReference type="SAM" id="MobiDB-lite"/>
    </source>
</evidence>
<gene>
    <name evidence="3" type="ORF">Daesc_010283</name>
</gene>
<keyword evidence="2" id="KW-1133">Transmembrane helix</keyword>
<accession>A0AAX6M785</accession>
<sequence length="246" mass="27289">MAVFSPLQFFIFPFLFFVALPLALCAGFTTILAFMVLFLRLFLVYFDVGLETLRYVLVGHAARTRYMANRRTSSGTPPHSSESSPPSSPEARHRRRRSKIQGSFSSGSTTPKGGFDGLALTPTAGLERDFEGVGGWRLDSMDVDADAADDQQWYNLNSRLELHDRQHHFRSQSGGAVLLGNGGLGLYVKGANAPTIYGPEGLRLHTSPNSSRARTPINGRPRSFTKLDDDEYFPMLEGKHVRNGRY</sequence>
<keyword evidence="4" id="KW-1185">Reference proteome</keyword>
<proteinExistence type="predicted"/>
<protein>
    <submittedName>
        <fullName evidence="3">Uncharacterized protein</fullName>
    </submittedName>
</protein>
<dbReference type="AlphaFoldDB" id="A0AAX6M785"/>
<name>A0AAX6M785_9PEZI</name>
<evidence type="ECO:0000256" key="2">
    <source>
        <dbReference type="SAM" id="Phobius"/>
    </source>
</evidence>
<feature type="region of interest" description="Disordered" evidence="1">
    <location>
        <begin position="69"/>
        <end position="118"/>
    </location>
</feature>
<feature type="compositionally biased region" description="Low complexity" evidence="1">
    <location>
        <begin position="72"/>
        <end position="85"/>
    </location>
</feature>
<feature type="compositionally biased region" description="Polar residues" evidence="1">
    <location>
        <begin position="100"/>
        <end position="111"/>
    </location>
</feature>
<dbReference type="EMBL" id="JBANMG010000010">
    <property type="protein sequence ID" value="KAK6948515.1"/>
    <property type="molecule type" value="Genomic_DNA"/>
</dbReference>
<keyword evidence="2" id="KW-0812">Transmembrane</keyword>
<dbReference type="Proteomes" id="UP001369815">
    <property type="component" value="Unassembled WGS sequence"/>
</dbReference>